<dbReference type="AlphaFoldDB" id="A0A1V2UGX0"/>
<reference evidence="2 3" key="1">
    <citation type="submission" date="2016-12" db="EMBL/GenBank/DDBJ databases">
        <authorList>
            <person name="Song W.-J."/>
            <person name="Kurnit D.M."/>
        </authorList>
    </citation>
    <scope>NUCLEOTIDE SEQUENCE [LARGE SCALE GENOMIC DNA]</scope>
    <source>
        <strain evidence="2 3">CGB1038-1_S1</strain>
    </source>
</reference>
<keyword evidence="1" id="KW-0472">Membrane</keyword>
<protein>
    <submittedName>
        <fullName evidence="2">Competence protein</fullName>
    </submittedName>
</protein>
<keyword evidence="1" id="KW-0812">Transmembrane</keyword>
<dbReference type="EMBL" id="MSTR01000009">
    <property type="protein sequence ID" value="ONN42575.1"/>
    <property type="molecule type" value="Genomic_DNA"/>
</dbReference>
<evidence type="ECO:0000313" key="3">
    <source>
        <dbReference type="Proteomes" id="UP000189299"/>
    </source>
</evidence>
<evidence type="ECO:0000313" key="2">
    <source>
        <dbReference type="EMBL" id="ONN42575.1"/>
    </source>
</evidence>
<evidence type="ECO:0000256" key="1">
    <source>
        <dbReference type="SAM" id="Phobius"/>
    </source>
</evidence>
<name>A0A1V2UGX0_ENTMU</name>
<dbReference type="InterPro" id="IPR016785">
    <property type="entry name" value="ComGD"/>
</dbReference>
<proteinExistence type="predicted"/>
<keyword evidence="1" id="KW-1133">Transmembrane helix</keyword>
<comment type="caution">
    <text evidence="2">The sequence shown here is derived from an EMBL/GenBank/DDBJ whole genome shotgun (WGS) entry which is preliminary data.</text>
</comment>
<dbReference type="Proteomes" id="UP000189299">
    <property type="component" value="Unassembled WGS sequence"/>
</dbReference>
<dbReference type="STRING" id="53346.A5802_002290"/>
<sequence length="157" mass="18558">MPMRIARTNKYLTEAYTLAETIIVLIVSLAFFIFPVLSFHSLEKEQSIHRFFDQLEKRIDLVQQSAIIHQQVTRFYYDPKRHSLLFEVPPYSSIEWQVLPIPEALTIQRHAPITYAAKTGNESSLKAYEFYWPEKKQRIIYQFQLGGGRYIKRIQSS</sequence>
<accession>A0A1V2UGX0</accession>
<gene>
    <name evidence="2" type="ORF">BTN92_09895</name>
</gene>
<organism evidence="2 3">
    <name type="scientific">Enterococcus mundtii</name>
    <dbReference type="NCBI Taxonomy" id="53346"/>
    <lineage>
        <taxon>Bacteria</taxon>
        <taxon>Bacillati</taxon>
        <taxon>Bacillota</taxon>
        <taxon>Bacilli</taxon>
        <taxon>Lactobacillales</taxon>
        <taxon>Enterococcaceae</taxon>
        <taxon>Enterococcus</taxon>
    </lineage>
</organism>
<dbReference type="NCBIfam" id="NF040982">
    <property type="entry name" value="ComGD"/>
    <property type="match status" value="1"/>
</dbReference>
<feature type="transmembrane region" description="Helical" evidence="1">
    <location>
        <begin position="21"/>
        <end position="42"/>
    </location>
</feature>